<protein>
    <submittedName>
        <fullName evidence="2">Uncharacterized protein</fullName>
    </submittedName>
</protein>
<gene>
    <name evidence="2" type="ORF">IFM46972_02287</name>
</gene>
<evidence type="ECO:0000256" key="1">
    <source>
        <dbReference type="SAM" id="MobiDB-lite"/>
    </source>
</evidence>
<comment type="caution">
    <text evidence="2">The sequence shown here is derived from an EMBL/GenBank/DDBJ whole genome shotgun (WGS) entry which is preliminary data.</text>
</comment>
<proteinExistence type="predicted"/>
<evidence type="ECO:0000313" key="2">
    <source>
        <dbReference type="EMBL" id="GFF28212.1"/>
    </source>
</evidence>
<feature type="compositionally biased region" description="Acidic residues" evidence="1">
    <location>
        <begin position="432"/>
        <end position="449"/>
    </location>
</feature>
<evidence type="ECO:0000313" key="3">
    <source>
        <dbReference type="Proteomes" id="UP000465221"/>
    </source>
</evidence>
<reference evidence="2 3" key="1">
    <citation type="submission" date="2020-01" db="EMBL/GenBank/DDBJ databases">
        <title>Draft genome sequence of Aspergillus udagawae IFM 46972.</title>
        <authorList>
            <person name="Takahashi H."/>
            <person name="Yaguchi T."/>
        </authorList>
    </citation>
    <scope>NUCLEOTIDE SEQUENCE [LARGE SCALE GENOMIC DNA]</scope>
    <source>
        <strain evidence="2 3">IFM 46972</strain>
    </source>
</reference>
<dbReference type="AlphaFoldDB" id="A0A8H3RKC1"/>
<accession>A0A8H3RKC1</accession>
<feature type="region of interest" description="Disordered" evidence="1">
    <location>
        <begin position="425"/>
        <end position="483"/>
    </location>
</feature>
<organism evidence="2 3">
    <name type="scientific">Aspergillus udagawae</name>
    <dbReference type="NCBI Taxonomy" id="91492"/>
    <lineage>
        <taxon>Eukaryota</taxon>
        <taxon>Fungi</taxon>
        <taxon>Dikarya</taxon>
        <taxon>Ascomycota</taxon>
        <taxon>Pezizomycotina</taxon>
        <taxon>Eurotiomycetes</taxon>
        <taxon>Eurotiomycetidae</taxon>
        <taxon>Eurotiales</taxon>
        <taxon>Aspergillaceae</taxon>
        <taxon>Aspergillus</taxon>
        <taxon>Aspergillus subgen. Fumigati</taxon>
    </lineage>
</organism>
<dbReference type="EMBL" id="BLKC01000011">
    <property type="protein sequence ID" value="GFF28212.1"/>
    <property type="molecule type" value="Genomic_DNA"/>
</dbReference>
<sequence length="570" mass="65013">MYYQYYDSPLPEPLKSGVFTYDQDGIKAGGFARAPFEELRLLFRKNASSARVRSATKPWVTAQLHLYGIPFQAKASAAQLKSSLETAVKNRQCLYPTPAVMAIERSLAEQYRNLERAREERISRERAAEFAALDSPSREARFDPRLFLAKYFLGPNGAPDKEKQREPLILEDFDKSDFSKAVQAVPGLVARVTRRLTVVGWADTFARGLDAAFATCSAPGAPLDIPTTEANFDLDRFMAKYFLDGLNGKPDPKKTTEPIELCPFFEHLPRLITVVDSIPGLHLIRVKGAWNSEYTIVGWDIAKVMAIKKGHEDKREREMAEKEAKKRAERQKCWHKALQPHRDYMKSYRPPAGPLKLDDLVGSYSILCEAIDEHLGNYHDDLTLEIQKPASANGVVAAFNLGLIEGTMLLALSDDALHRLREEQPPELAYHEEEEEEEEEDEDEDEYESDSYGSNSKKRKASGSPGGQAIRRRLGETPKPNRVHLQWGGRMVDAEIEVDEGDEHTGYLDFDASKATARGEWVYPAMWGKERKLAFSIYKRGDQPRETPRNWNYWTQKWYDIECRDRWGRR</sequence>
<name>A0A8H3RKC1_9EURO</name>
<dbReference type="Proteomes" id="UP000465221">
    <property type="component" value="Unassembled WGS sequence"/>
</dbReference>